<feature type="transmembrane region" description="Helical" evidence="5">
    <location>
        <begin position="276"/>
        <end position="294"/>
    </location>
</feature>
<dbReference type="EMBL" id="JBHSON010000067">
    <property type="protein sequence ID" value="MFC5751300.1"/>
    <property type="molecule type" value="Genomic_DNA"/>
</dbReference>
<accession>A0ABW1A6Y2</accession>
<dbReference type="InterPro" id="IPR027417">
    <property type="entry name" value="P-loop_NTPase"/>
</dbReference>
<sequence>MTTRPMTTGPMTTGPAPPRGRATVAAAGRLAVPAAGTLAGGTVLLLADALGGVVKVPGDVVTYMALTGLLLACAGLPPVLWQARRMPAHGATAVAGALACLAIALAGSVPAVPVFATGVMLAGLLAAPLLAVPRAQAVRAPGAPAWCQAAALAGAAVAAWLATAHSAEPGTALLFAGLPAALLALASIAVPYTVPAPPARPVARLRDVAGGDVRAALPAYLAAGWVVGASLMGGLHLLLFRWNLVGEQPVRHLAWALPPAVVLVVLGRRTAEAARTLPWLLLAGAAAPVLMATAPGPVLLAAGFTVAAAAACLAVAALDTAVLRPLPYERHLPAAGLTAVAAVAGGLAGYGCVTALRGMLAEGSALTLTAVPPILAALAALRVRGREARRPPPFLEVRALVVPRGPVRLRRIHLRVEAGEIVALTGPGARVLLAALAGRVPSRGKVLLGGADLASPAARRRTGRGLCHLAGPDPGVPDALPIAEGLAGRARAMGAVRPEDAARSVLEVFPALRGRGADLAGTLDAPERSLLSLAEALLARPGLLLVDGIADGPCAGAAHAVLRRLAATGTAVVLAGPAGPGTRALASRVCAVGHDRVTELPDPAPAEARRPSPAASSTGGPAL</sequence>
<dbReference type="Gene3D" id="3.40.50.300">
    <property type="entry name" value="P-loop containing nucleotide triphosphate hydrolases"/>
    <property type="match status" value="1"/>
</dbReference>
<evidence type="ECO:0000256" key="1">
    <source>
        <dbReference type="ARBA" id="ARBA00005417"/>
    </source>
</evidence>
<evidence type="ECO:0000256" key="5">
    <source>
        <dbReference type="SAM" id="Phobius"/>
    </source>
</evidence>
<evidence type="ECO:0000313" key="6">
    <source>
        <dbReference type="EMBL" id="MFC5751300.1"/>
    </source>
</evidence>
<keyword evidence="7" id="KW-1185">Reference proteome</keyword>
<keyword evidence="5" id="KW-0812">Transmembrane</keyword>
<feature type="transmembrane region" description="Helical" evidence="5">
    <location>
        <begin position="88"/>
        <end position="106"/>
    </location>
</feature>
<feature type="transmembrane region" description="Helical" evidence="5">
    <location>
        <begin position="112"/>
        <end position="131"/>
    </location>
</feature>
<feature type="transmembrane region" description="Helical" evidence="5">
    <location>
        <begin position="174"/>
        <end position="194"/>
    </location>
</feature>
<reference evidence="7" key="1">
    <citation type="journal article" date="2019" name="Int. J. Syst. Evol. Microbiol.">
        <title>The Global Catalogue of Microorganisms (GCM) 10K type strain sequencing project: providing services to taxonomists for standard genome sequencing and annotation.</title>
        <authorList>
            <consortium name="The Broad Institute Genomics Platform"/>
            <consortium name="The Broad Institute Genome Sequencing Center for Infectious Disease"/>
            <person name="Wu L."/>
            <person name="Ma J."/>
        </authorList>
    </citation>
    <scope>NUCLEOTIDE SEQUENCE [LARGE SCALE GENOMIC DNA]</scope>
    <source>
        <strain evidence="7">KCTC 42087</strain>
    </source>
</reference>
<keyword evidence="2" id="KW-0813">Transport</keyword>
<dbReference type="RefSeq" id="WP_378287204.1">
    <property type="nucleotide sequence ID" value="NZ_JBHSON010000067.1"/>
</dbReference>
<organism evidence="6 7">
    <name type="scientific">Actinomadura rugatobispora</name>
    <dbReference type="NCBI Taxonomy" id="1994"/>
    <lineage>
        <taxon>Bacteria</taxon>
        <taxon>Bacillati</taxon>
        <taxon>Actinomycetota</taxon>
        <taxon>Actinomycetes</taxon>
        <taxon>Streptosporangiales</taxon>
        <taxon>Thermomonosporaceae</taxon>
        <taxon>Actinomadura</taxon>
    </lineage>
</organism>
<feature type="transmembrane region" description="Helical" evidence="5">
    <location>
        <begin position="252"/>
        <end position="269"/>
    </location>
</feature>
<keyword evidence="5" id="KW-0472">Membrane</keyword>
<keyword evidence="3" id="KW-0029">Amino-acid transport</keyword>
<evidence type="ECO:0008006" key="8">
    <source>
        <dbReference type="Google" id="ProtNLM"/>
    </source>
</evidence>
<dbReference type="Proteomes" id="UP001596074">
    <property type="component" value="Unassembled WGS sequence"/>
</dbReference>
<feature type="transmembrane region" description="Helical" evidence="5">
    <location>
        <begin position="143"/>
        <end position="162"/>
    </location>
</feature>
<feature type="transmembrane region" description="Helical" evidence="5">
    <location>
        <begin position="363"/>
        <end position="381"/>
    </location>
</feature>
<name>A0ABW1A6Y2_9ACTN</name>
<keyword evidence="5" id="KW-1133">Transmembrane helix</keyword>
<evidence type="ECO:0000256" key="2">
    <source>
        <dbReference type="ARBA" id="ARBA00022448"/>
    </source>
</evidence>
<feature type="region of interest" description="Disordered" evidence="4">
    <location>
        <begin position="597"/>
        <end position="623"/>
    </location>
</feature>
<dbReference type="SUPFAM" id="SSF52540">
    <property type="entry name" value="P-loop containing nucleoside triphosphate hydrolases"/>
    <property type="match status" value="1"/>
</dbReference>
<evidence type="ECO:0000256" key="4">
    <source>
        <dbReference type="SAM" id="MobiDB-lite"/>
    </source>
</evidence>
<feature type="transmembrane region" description="Helical" evidence="5">
    <location>
        <begin position="334"/>
        <end position="357"/>
    </location>
</feature>
<feature type="transmembrane region" description="Helical" evidence="5">
    <location>
        <begin position="60"/>
        <end position="81"/>
    </location>
</feature>
<comment type="similarity">
    <text evidence="1">Belongs to the ABC transporter superfamily.</text>
</comment>
<feature type="transmembrane region" description="Helical" evidence="5">
    <location>
        <begin position="30"/>
        <end position="54"/>
    </location>
</feature>
<comment type="caution">
    <text evidence="6">The sequence shown here is derived from an EMBL/GenBank/DDBJ whole genome shotgun (WGS) entry which is preliminary data.</text>
</comment>
<dbReference type="PANTHER" id="PTHR43820">
    <property type="entry name" value="HIGH-AFFINITY BRANCHED-CHAIN AMINO ACID TRANSPORT ATP-BINDING PROTEIN LIVF"/>
    <property type="match status" value="1"/>
</dbReference>
<evidence type="ECO:0000313" key="7">
    <source>
        <dbReference type="Proteomes" id="UP001596074"/>
    </source>
</evidence>
<gene>
    <name evidence="6" type="ORF">ACFPZN_37270</name>
</gene>
<feature type="transmembrane region" description="Helical" evidence="5">
    <location>
        <begin position="215"/>
        <end position="240"/>
    </location>
</feature>
<dbReference type="PANTHER" id="PTHR43820:SF6">
    <property type="entry name" value="ABC TRANSPORTER ATP-BINDING PROTEIN"/>
    <property type="match status" value="1"/>
</dbReference>
<dbReference type="InterPro" id="IPR052156">
    <property type="entry name" value="BCAA_Transport_ATP-bd_LivF"/>
</dbReference>
<proteinExistence type="inferred from homology"/>
<evidence type="ECO:0000256" key="3">
    <source>
        <dbReference type="ARBA" id="ARBA00022970"/>
    </source>
</evidence>
<protein>
    <recommendedName>
        <fullName evidence="8">ABC transporter domain-containing protein</fullName>
    </recommendedName>
</protein>